<dbReference type="GO" id="GO:0005737">
    <property type="term" value="C:cytoplasm"/>
    <property type="evidence" value="ECO:0007669"/>
    <property type="project" value="TreeGrafter"/>
</dbReference>
<accession>A0A2Z5FWC9</accession>
<keyword evidence="4" id="KW-1185">Reference proteome</keyword>
<evidence type="ECO:0000259" key="2">
    <source>
        <dbReference type="Pfam" id="PF00425"/>
    </source>
</evidence>
<organism evidence="3 4">
    <name type="scientific">Acidisarcina polymorpha</name>
    <dbReference type="NCBI Taxonomy" id="2211140"/>
    <lineage>
        <taxon>Bacteria</taxon>
        <taxon>Pseudomonadati</taxon>
        <taxon>Acidobacteriota</taxon>
        <taxon>Terriglobia</taxon>
        <taxon>Terriglobales</taxon>
        <taxon>Acidobacteriaceae</taxon>
        <taxon>Acidisarcina</taxon>
    </lineage>
</organism>
<dbReference type="AlphaFoldDB" id="A0A2Z5FWC9"/>
<proteinExistence type="predicted"/>
<dbReference type="SUPFAM" id="SSF56322">
    <property type="entry name" value="ADC synthase"/>
    <property type="match status" value="1"/>
</dbReference>
<evidence type="ECO:0000313" key="3">
    <source>
        <dbReference type="EMBL" id="AXC11168.1"/>
    </source>
</evidence>
<dbReference type="InterPro" id="IPR019999">
    <property type="entry name" value="Anth_synth_I-like"/>
</dbReference>
<dbReference type="Pfam" id="PF00425">
    <property type="entry name" value="Chorismate_bind"/>
    <property type="match status" value="1"/>
</dbReference>
<keyword evidence="3" id="KW-0808">Transferase</keyword>
<dbReference type="RefSeq" id="WP_236657322.1">
    <property type="nucleotide sequence ID" value="NZ_CP030840.1"/>
</dbReference>
<dbReference type="PANTHER" id="PTHR11236">
    <property type="entry name" value="AMINOBENZOATE/ANTHRANILATE SYNTHASE"/>
    <property type="match status" value="1"/>
</dbReference>
<gene>
    <name evidence="3" type="ORF">ACPOL_1826</name>
</gene>
<dbReference type="GO" id="GO:0000162">
    <property type="term" value="P:L-tryptophan biosynthetic process"/>
    <property type="evidence" value="ECO:0007669"/>
    <property type="project" value="TreeGrafter"/>
</dbReference>
<dbReference type="GO" id="GO:0008153">
    <property type="term" value="P:4-aminobenzoate biosynthetic process"/>
    <property type="evidence" value="ECO:0007669"/>
    <property type="project" value="TreeGrafter"/>
</dbReference>
<dbReference type="InterPro" id="IPR015890">
    <property type="entry name" value="Chorismate_C"/>
</dbReference>
<feature type="domain" description="Chorismate-utilising enzyme C-terminal" evidence="2">
    <location>
        <begin position="57"/>
        <end position="313"/>
    </location>
</feature>
<dbReference type="PRINTS" id="PR00095">
    <property type="entry name" value="ANTSNTHASEI"/>
</dbReference>
<dbReference type="PANTHER" id="PTHR11236:SF18">
    <property type="entry name" value="AMINODEOXYCHORISMATE SYNTHASE"/>
    <property type="match status" value="1"/>
</dbReference>
<dbReference type="GO" id="GO:0046820">
    <property type="term" value="F:4-amino-4-deoxychorismate synthase activity"/>
    <property type="evidence" value="ECO:0007669"/>
    <property type="project" value="TreeGrafter"/>
</dbReference>
<evidence type="ECO:0000256" key="1">
    <source>
        <dbReference type="SAM" id="MobiDB-lite"/>
    </source>
</evidence>
<dbReference type="InterPro" id="IPR005801">
    <property type="entry name" value="ADC_synthase"/>
</dbReference>
<name>A0A2Z5FWC9_9BACT</name>
<dbReference type="Gene3D" id="3.60.120.10">
    <property type="entry name" value="Anthranilate synthase"/>
    <property type="match status" value="1"/>
</dbReference>
<dbReference type="Proteomes" id="UP000253606">
    <property type="component" value="Chromosome"/>
</dbReference>
<dbReference type="EMBL" id="CP030840">
    <property type="protein sequence ID" value="AXC11168.1"/>
    <property type="molecule type" value="Genomic_DNA"/>
</dbReference>
<evidence type="ECO:0000313" key="4">
    <source>
        <dbReference type="Proteomes" id="UP000253606"/>
    </source>
</evidence>
<reference evidence="3 4" key="1">
    <citation type="journal article" date="2018" name="Front. Microbiol.">
        <title>Hydrolytic Capabilities as a Key to Environmental Success: Chitinolytic and Cellulolytic Acidobacteria From Acidic Sub-arctic Soils and Boreal Peatlands.</title>
        <authorList>
            <person name="Belova S.E."/>
            <person name="Ravin N.V."/>
            <person name="Pankratov T.A."/>
            <person name="Rakitin A.L."/>
            <person name="Ivanova A.A."/>
            <person name="Beletsky A.V."/>
            <person name="Mardanov A.V."/>
            <person name="Sinninghe Damste J.S."/>
            <person name="Dedysh S.N."/>
        </authorList>
    </citation>
    <scope>NUCLEOTIDE SEQUENCE [LARGE SCALE GENOMIC DNA]</scope>
    <source>
        <strain evidence="3 4">SBC82</strain>
    </source>
</reference>
<protein>
    <submittedName>
        <fullName evidence="3">Para-aminobenzoate synthase, amidotransferase component</fullName>
    </submittedName>
</protein>
<dbReference type="KEGG" id="abas:ACPOL_1826"/>
<sequence length="342" mass="37861">MVLFIVCALHVGDATSATAWLHSVGQQLEALSTTTRIPRRVELCQPQSIEPYLLCDRECYLQNIALCKEKIEAGDSYEICLTNRVRVPTQATDNAQLFETYLTLREINPAPYACYLKDEQCSILCSSPERFLKIDRRGQVEARPIKGTMPRDPDPERDAENKDRLRSDKRFFSENLMIVDLLRSDLSRSCVPGTVTVPDIMKVESYATVHQLVSTIRGDLQGSVSQCIARCFPGGSMTGAPKRRTLEIINDIEGEPRGVYSGAIGYLSINGTADLNIVIRTIVIDKDHAEIGVGGAITYLSDPQQEYDEMLLKAIAPFSAVAQLINVDVPRPSPVLAEDVAI</sequence>
<feature type="region of interest" description="Disordered" evidence="1">
    <location>
        <begin position="142"/>
        <end position="165"/>
    </location>
</feature>